<feature type="chain" id="PRO_5015756437" evidence="2">
    <location>
        <begin position="21"/>
        <end position="68"/>
    </location>
</feature>
<feature type="signal peptide" evidence="2">
    <location>
        <begin position="1"/>
        <end position="20"/>
    </location>
</feature>
<keyword evidence="2" id="KW-0732">Signal</keyword>
<feature type="transmembrane region" description="Helical" evidence="1">
    <location>
        <begin position="44"/>
        <end position="67"/>
    </location>
</feature>
<evidence type="ECO:0000256" key="1">
    <source>
        <dbReference type="SAM" id="Phobius"/>
    </source>
</evidence>
<evidence type="ECO:0000313" key="4">
    <source>
        <dbReference type="Proteomes" id="UP000244450"/>
    </source>
</evidence>
<keyword evidence="1" id="KW-0472">Membrane</keyword>
<dbReference type="Proteomes" id="UP000244450">
    <property type="component" value="Unassembled WGS sequence"/>
</dbReference>
<name>A0A2T7BLE8_9BACT</name>
<keyword evidence="1" id="KW-1133">Transmembrane helix</keyword>
<evidence type="ECO:0000313" key="3">
    <source>
        <dbReference type="EMBL" id="PUZ28503.1"/>
    </source>
</evidence>
<keyword evidence="4" id="KW-1185">Reference proteome</keyword>
<organism evidence="3 4">
    <name type="scientific">Chitinophaga parva</name>
    <dbReference type="NCBI Taxonomy" id="2169414"/>
    <lineage>
        <taxon>Bacteria</taxon>
        <taxon>Pseudomonadati</taxon>
        <taxon>Bacteroidota</taxon>
        <taxon>Chitinophagia</taxon>
        <taxon>Chitinophagales</taxon>
        <taxon>Chitinophagaceae</taxon>
        <taxon>Chitinophaga</taxon>
    </lineage>
</organism>
<proteinExistence type="predicted"/>
<gene>
    <name evidence="3" type="ORF">DCC81_03190</name>
</gene>
<reference evidence="3 4" key="1">
    <citation type="submission" date="2018-04" db="EMBL/GenBank/DDBJ databases">
        <title>Chitinophaga fuyangensis sp. nov., isolated from soil in a chemical factory.</title>
        <authorList>
            <person name="Chen K."/>
        </authorList>
    </citation>
    <scope>NUCLEOTIDE SEQUENCE [LARGE SCALE GENOMIC DNA]</scope>
    <source>
        <strain evidence="3 4">LY-1</strain>
    </source>
</reference>
<dbReference type="AlphaFoldDB" id="A0A2T7BLE8"/>
<comment type="caution">
    <text evidence="3">The sequence shown here is derived from an EMBL/GenBank/DDBJ whole genome shotgun (WGS) entry which is preliminary data.</text>
</comment>
<accession>A0A2T7BLE8</accession>
<dbReference type="EMBL" id="QCYK01000001">
    <property type="protein sequence ID" value="PUZ28503.1"/>
    <property type="molecule type" value="Genomic_DNA"/>
</dbReference>
<evidence type="ECO:0000256" key="2">
    <source>
        <dbReference type="SAM" id="SignalP"/>
    </source>
</evidence>
<keyword evidence="1" id="KW-0812">Transmembrane</keyword>
<protein>
    <submittedName>
        <fullName evidence="3">Uncharacterized protein</fullName>
    </submittedName>
</protein>
<sequence length="68" mass="7144">MILGILAAVYAFITNSPAHAVEVGACVAALGVITLAIGRKTTEELQMIVAGLFMASLSVLIGLWEIYH</sequence>